<dbReference type="InParanoid" id="A0A2T2ZV32"/>
<evidence type="ECO:0000313" key="1">
    <source>
        <dbReference type="EMBL" id="PSR77417.1"/>
    </source>
</evidence>
<sequence>MGQPLHYYPDDRSSIQSVADAHVHSPSEAQAMRGVAMSEYAQQQRPWERERQQLQQDRLGIFAAQDGEQSDHLVALPYQAARSHSTQQSDYHPSHHTRHASAHFRVHNAGIGAHFASSQLSAYNDHRQSQQPSTAYPTEIFEDDAVLISQPARHFGTVNNHPAAANRHHRE</sequence>
<reference evidence="1 2" key="1">
    <citation type="journal article" date="2018" name="Mycol. Prog.">
        <title>Coniella lustricola, a new species from submerged detritus.</title>
        <authorList>
            <person name="Raudabaugh D.B."/>
            <person name="Iturriaga T."/>
            <person name="Carver A."/>
            <person name="Mondo S."/>
            <person name="Pangilinan J."/>
            <person name="Lipzen A."/>
            <person name="He G."/>
            <person name="Amirebrahimi M."/>
            <person name="Grigoriev I.V."/>
            <person name="Miller A.N."/>
        </authorList>
    </citation>
    <scope>NUCLEOTIDE SEQUENCE [LARGE SCALE GENOMIC DNA]</scope>
    <source>
        <strain evidence="1 2">B22-T-1</strain>
    </source>
</reference>
<evidence type="ECO:0000313" key="2">
    <source>
        <dbReference type="Proteomes" id="UP000241462"/>
    </source>
</evidence>
<organism evidence="1 2">
    <name type="scientific">Coniella lustricola</name>
    <dbReference type="NCBI Taxonomy" id="2025994"/>
    <lineage>
        <taxon>Eukaryota</taxon>
        <taxon>Fungi</taxon>
        <taxon>Dikarya</taxon>
        <taxon>Ascomycota</taxon>
        <taxon>Pezizomycotina</taxon>
        <taxon>Sordariomycetes</taxon>
        <taxon>Sordariomycetidae</taxon>
        <taxon>Diaporthales</taxon>
        <taxon>Schizoparmaceae</taxon>
        <taxon>Coniella</taxon>
    </lineage>
</organism>
<accession>A0A2T2ZV32</accession>
<keyword evidence="2" id="KW-1185">Reference proteome</keyword>
<proteinExistence type="predicted"/>
<dbReference type="EMBL" id="KZ678655">
    <property type="protein sequence ID" value="PSR77417.1"/>
    <property type="molecule type" value="Genomic_DNA"/>
</dbReference>
<name>A0A2T2ZV32_9PEZI</name>
<protein>
    <submittedName>
        <fullName evidence="1">Uncharacterized protein</fullName>
    </submittedName>
</protein>
<dbReference type="Proteomes" id="UP000241462">
    <property type="component" value="Unassembled WGS sequence"/>
</dbReference>
<dbReference type="AlphaFoldDB" id="A0A2T2ZV32"/>
<gene>
    <name evidence="1" type="ORF">BD289DRAFT_147071</name>
</gene>